<dbReference type="EMBL" id="CAJJDN010000012">
    <property type="protein sequence ID" value="CAD8058086.1"/>
    <property type="molecule type" value="Genomic_DNA"/>
</dbReference>
<feature type="coiled-coil region" evidence="2">
    <location>
        <begin position="19"/>
        <end position="47"/>
    </location>
</feature>
<sequence>MFLHRLKKRLIEVGEQEFVEKLEAEYKEKQQSNKKVKDRKIKSLDQQFTRVAFKLAYVGINYHGLESQINQHNTIENHLFKALQRVRMIDNRDDCNYTRAGRTDKGVSAIGNVIALNVRKIGKSDKLFGQILNRVLPEDIQILDECIVDEKFNARYDCIKRIYKYYFYKMDYNIELMSQAMLLYLGEHDFRNFCKLDVIANQNFVRTIMNIQMEEVFPDNAPRCSKLFQDDDRLRLYCVTIEGNAFLWHQIRYLMAVLFLIGKGIEKSDVINELFNKLDGKPNYQMAPDYPLVLYNCEFKQELWKPNLESHTQFIQGVYENLRETLSKKYIEYLHFYSMGAALLKVPVPEIKNKTDEKKSLIFQKSGVTVEGAIQNLKGKRKEKYDIKIQKVKEYQEKCLKKQQLEEVENL</sequence>
<evidence type="ECO:0000256" key="2">
    <source>
        <dbReference type="SAM" id="Coils"/>
    </source>
</evidence>
<accession>A0A8S1KZE9</accession>
<reference evidence="4" key="1">
    <citation type="submission" date="2021-01" db="EMBL/GenBank/DDBJ databases">
        <authorList>
            <consortium name="Genoscope - CEA"/>
            <person name="William W."/>
        </authorList>
    </citation>
    <scope>NUCLEOTIDE SEQUENCE</scope>
</reference>
<evidence type="ECO:0000256" key="1">
    <source>
        <dbReference type="RuleBase" id="RU003792"/>
    </source>
</evidence>
<keyword evidence="1" id="KW-0819">tRNA processing</keyword>
<dbReference type="OrthoDB" id="25767at2759"/>
<dbReference type="GO" id="GO:0003723">
    <property type="term" value="F:RNA binding"/>
    <property type="evidence" value="ECO:0007669"/>
    <property type="project" value="InterPro"/>
</dbReference>
<dbReference type="Pfam" id="PF01416">
    <property type="entry name" value="PseudoU_synth_1"/>
    <property type="match status" value="1"/>
</dbReference>
<gene>
    <name evidence="4" type="ORF">PSON_ATCC_30995.1.T0120023</name>
</gene>
<dbReference type="InterPro" id="IPR020097">
    <property type="entry name" value="PsdUridine_synth_TruA_a/b_dom"/>
</dbReference>
<keyword evidence="1" id="KW-0413">Isomerase</keyword>
<dbReference type="NCBIfam" id="TIGR00071">
    <property type="entry name" value="hisT_truA"/>
    <property type="match status" value="1"/>
</dbReference>
<proteinExistence type="inferred from homology"/>
<dbReference type="GO" id="GO:0005634">
    <property type="term" value="C:nucleus"/>
    <property type="evidence" value="ECO:0007669"/>
    <property type="project" value="TreeGrafter"/>
</dbReference>
<evidence type="ECO:0000313" key="4">
    <source>
        <dbReference type="EMBL" id="CAD8058086.1"/>
    </source>
</evidence>
<dbReference type="GO" id="GO:0005737">
    <property type="term" value="C:cytoplasm"/>
    <property type="evidence" value="ECO:0007669"/>
    <property type="project" value="TreeGrafter"/>
</dbReference>
<feature type="domain" description="Pseudouridine synthase I TruA alpha/beta" evidence="3">
    <location>
        <begin position="180"/>
        <end position="299"/>
    </location>
</feature>
<evidence type="ECO:0000259" key="3">
    <source>
        <dbReference type="Pfam" id="PF01416"/>
    </source>
</evidence>
<protein>
    <recommendedName>
        <fullName evidence="1">tRNA pseudouridine synthase</fullName>
        <ecNumber evidence="1">5.4.99.12</ecNumber>
    </recommendedName>
</protein>
<organism evidence="4 5">
    <name type="scientific">Paramecium sonneborni</name>
    <dbReference type="NCBI Taxonomy" id="65129"/>
    <lineage>
        <taxon>Eukaryota</taxon>
        <taxon>Sar</taxon>
        <taxon>Alveolata</taxon>
        <taxon>Ciliophora</taxon>
        <taxon>Intramacronucleata</taxon>
        <taxon>Oligohymenophorea</taxon>
        <taxon>Peniculida</taxon>
        <taxon>Parameciidae</taxon>
        <taxon>Paramecium</taxon>
    </lineage>
</organism>
<dbReference type="InterPro" id="IPR001406">
    <property type="entry name" value="PsdUridine_synth_TruA"/>
</dbReference>
<dbReference type="PANTHER" id="PTHR11142">
    <property type="entry name" value="PSEUDOURIDYLATE SYNTHASE"/>
    <property type="match status" value="1"/>
</dbReference>
<evidence type="ECO:0000313" key="5">
    <source>
        <dbReference type="Proteomes" id="UP000692954"/>
    </source>
</evidence>
<dbReference type="GO" id="GO:0160147">
    <property type="term" value="F:tRNA pseudouridine(38-40) synthase activity"/>
    <property type="evidence" value="ECO:0007669"/>
    <property type="project" value="UniProtKB-EC"/>
</dbReference>
<comment type="caution">
    <text evidence="4">The sequence shown here is derived from an EMBL/GenBank/DDBJ whole genome shotgun (WGS) entry which is preliminary data.</text>
</comment>
<dbReference type="PANTHER" id="PTHR11142:SF5">
    <property type="entry name" value="TRNA PSEUDOURIDINE(38_39) SYNTHASE"/>
    <property type="match status" value="1"/>
</dbReference>
<dbReference type="HAMAP" id="MF_00171">
    <property type="entry name" value="TruA"/>
    <property type="match status" value="1"/>
</dbReference>
<dbReference type="GO" id="GO:0031119">
    <property type="term" value="P:tRNA pseudouridine synthesis"/>
    <property type="evidence" value="ECO:0007669"/>
    <property type="project" value="TreeGrafter"/>
</dbReference>
<name>A0A8S1KZE9_9CILI</name>
<dbReference type="GO" id="GO:1990481">
    <property type="term" value="P:mRNA pseudouridine synthesis"/>
    <property type="evidence" value="ECO:0007669"/>
    <property type="project" value="TreeGrafter"/>
</dbReference>
<comment type="similarity">
    <text evidence="1">Belongs to the tRNA pseudouridine synthase TruA family.</text>
</comment>
<dbReference type="AlphaFoldDB" id="A0A8S1KZE9"/>
<comment type="catalytic activity">
    <reaction evidence="1">
        <text>uridine(38/39/40) in tRNA = pseudouridine(38/39/40) in tRNA</text>
        <dbReference type="Rhea" id="RHEA:22376"/>
        <dbReference type="Rhea" id="RHEA-COMP:10085"/>
        <dbReference type="Rhea" id="RHEA-COMP:10087"/>
        <dbReference type="ChEBI" id="CHEBI:65314"/>
        <dbReference type="ChEBI" id="CHEBI:65315"/>
        <dbReference type="EC" id="5.4.99.12"/>
    </reaction>
</comment>
<dbReference type="Proteomes" id="UP000692954">
    <property type="component" value="Unassembled WGS sequence"/>
</dbReference>
<dbReference type="EC" id="5.4.99.12" evidence="1"/>
<keyword evidence="2" id="KW-0175">Coiled coil</keyword>
<keyword evidence="5" id="KW-1185">Reference proteome</keyword>